<keyword evidence="2" id="KW-1185">Reference proteome</keyword>
<dbReference type="InterPro" id="IPR029526">
    <property type="entry name" value="PGBD"/>
</dbReference>
<accession>A0A6P7SG10</accession>
<sequence length="185" mass="21370">MSTSFFLKPMPRDRLLTLLLHFNFGQNQDDRLHRIRPIVDKVTENVRTVCVSTQDESFFGNLRKGSDSNNTNRKKMPALESRIIKYASQLAGYTWNYKIYTGQKRLKLQEYTLASTDVKLSLDENLFDKGHNIYMDKWFSSPDVFLKLQARGINFCETVTTHGKKHAIRTSKDETSKGGISVTMH</sequence>
<name>A0A6P7SG10_9MOLL</name>
<protein>
    <submittedName>
        <fullName evidence="3">Uncharacterized protein LOC115212193</fullName>
    </submittedName>
</protein>
<gene>
    <name evidence="3" type="primary">LOC115212193</name>
</gene>
<organism evidence="2 3">
    <name type="scientific">Octopus sinensis</name>
    <name type="common">East Asian common octopus</name>
    <dbReference type="NCBI Taxonomy" id="2607531"/>
    <lineage>
        <taxon>Eukaryota</taxon>
        <taxon>Metazoa</taxon>
        <taxon>Spiralia</taxon>
        <taxon>Lophotrochozoa</taxon>
        <taxon>Mollusca</taxon>
        <taxon>Cephalopoda</taxon>
        <taxon>Coleoidea</taxon>
        <taxon>Octopodiformes</taxon>
        <taxon>Octopoda</taxon>
        <taxon>Incirrata</taxon>
        <taxon>Octopodidae</taxon>
        <taxon>Octopus</taxon>
    </lineage>
</organism>
<dbReference type="PANTHER" id="PTHR46599:SF3">
    <property type="entry name" value="PIGGYBAC TRANSPOSABLE ELEMENT-DERIVED PROTEIN 4"/>
    <property type="match status" value="1"/>
</dbReference>
<feature type="domain" description="PiggyBac transposable element-derived protein" evidence="1">
    <location>
        <begin position="6"/>
        <end position="161"/>
    </location>
</feature>
<evidence type="ECO:0000259" key="1">
    <source>
        <dbReference type="Pfam" id="PF13843"/>
    </source>
</evidence>
<dbReference type="Pfam" id="PF13843">
    <property type="entry name" value="DDE_Tnp_1_7"/>
    <property type="match status" value="1"/>
</dbReference>
<dbReference type="Proteomes" id="UP000515154">
    <property type="component" value="Linkage group LG5"/>
</dbReference>
<evidence type="ECO:0000313" key="2">
    <source>
        <dbReference type="Proteomes" id="UP000515154"/>
    </source>
</evidence>
<dbReference type="PANTHER" id="PTHR46599">
    <property type="entry name" value="PIGGYBAC TRANSPOSABLE ELEMENT-DERIVED PROTEIN 4"/>
    <property type="match status" value="1"/>
</dbReference>
<evidence type="ECO:0000313" key="3">
    <source>
        <dbReference type="RefSeq" id="XP_029636893.1"/>
    </source>
</evidence>
<dbReference type="RefSeq" id="XP_029636893.1">
    <property type="nucleotide sequence ID" value="XM_029781033.1"/>
</dbReference>
<proteinExistence type="predicted"/>
<dbReference type="KEGG" id="osn:115212193"/>
<dbReference type="AlphaFoldDB" id="A0A6P7SG10"/>
<reference evidence="3" key="1">
    <citation type="submission" date="2025-08" db="UniProtKB">
        <authorList>
            <consortium name="RefSeq"/>
        </authorList>
    </citation>
    <scope>IDENTIFICATION</scope>
</reference>